<evidence type="ECO:0000256" key="6">
    <source>
        <dbReference type="ARBA" id="ARBA00022833"/>
    </source>
</evidence>
<evidence type="ECO:0000259" key="15">
    <source>
        <dbReference type="PROSITE" id="PS51083"/>
    </source>
</evidence>
<dbReference type="PANTHER" id="PTHR13483:SF11">
    <property type="entry name" value="ZINC FINGER HIT DOMAIN-CONTAINING PROTEIN 3"/>
    <property type="match status" value="1"/>
</dbReference>
<dbReference type="AlphaFoldDB" id="A0A6V8H432"/>
<evidence type="ECO:0000256" key="8">
    <source>
        <dbReference type="ARBA" id="ARBA00049598"/>
    </source>
</evidence>
<dbReference type="SUPFAM" id="SSF144232">
    <property type="entry name" value="HIT/MYND zinc finger-like"/>
    <property type="match status" value="1"/>
</dbReference>
<evidence type="ECO:0000256" key="9">
    <source>
        <dbReference type="ARBA" id="ARBA00049654"/>
    </source>
</evidence>
<dbReference type="InterPro" id="IPR057721">
    <property type="entry name" value="BCD1_alpha/beta"/>
</dbReference>
<feature type="compositionally biased region" description="Basic and acidic residues" evidence="14">
    <location>
        <begin position="304"/>
        <end position="322"/>
    </location>
</feature>
<evidence type="ECO:0000256" key="12">
    <source>
        <dbReference type="ARBA" id="ARBA00077531"/>
    </source>
</evidence>
<evidence type="ECO:0000256" key="13">
    <source>
        <dbReference type="PROSITE-ProRule" id="PRU00453"/>
    </source>
</evidence>
<feature type="region of interest" description="Disordered" evidence="14">
    <location>
        <begin position="205"/>
        <end position="226"/>
    </location>
</feature>
<reference evidence="17" key="1">
    <citation type="journal article" date="2015" name="Genome Announc.">
        <title>Draft genome sequence of Talaromyces cellulolyticus strain Y-94, a source of lignocellulosic biomass-degrading enzymes.</title>
        <authorList>
            <person name="Fujii T."/>
            <person name="Koike H."/>
            <person name="Sawayama S."/>
            <person name="Yano S."/>
            <person name="Inoue H."/>
        </authorList>
    </citation>
    <scope>NUCLEOTIDE SEQUENCE [LARGE SCALE GENOMIC DNA]</scope>
    <source>
        <strain evidence="17">Y-94</strain>
    </source>
</reference>
<feature type="compositionally biased region" description="Acidic residues" evidence="14">
    <location>
        <begin position="348"/>
        <end position="362"/>
    </location>
</feature>
<comment type="caution">
    <text evidence="16">The sequence shown here is derived from an EMBL/GenBank/DDBJ whole genome shotgun (WGS) entry which is preliminary data.</text>
</comment>
<evidence type="ECO:0000256" key="14">
    <source>
        <dbReference type="SAM" id="MobiDB-lite"/>
    </source>
</evidence>
<keyword evidence="2" id="KW-0690">Ribosome biogenesis</keyword>
<evidence type="ECO:0000313" key="16">
    <source>
        <dbReference type="EMBL" id="GAM34875.1"/>
    </source>
</evidence>
<keyword evidence="6" id="KW-0862">Zinc</keyword>
<comment type="similarity">
    <text evidence="9">Belongs to the BCD1 family.</text>
</comment>
<keyword evidence="4" id="KW-0479">Metal-binding</keyword>
<feature type="region of interest" description="Disordered" evidence="14">
    <location>
        <begin position="99"/>
        <end position="124"/>
    </location>
</feature>
<dbReference type="GO" id="GO:0008270">
    <property type="term" value="F:zinc ion binding"/>
    <property type="evidence" value="ECO:0007669"/>
    <property type="project" value="UniProtKB-UniRule"/>
</dbReference>
<keyword evidence="3" id="KW-0597">Phosphoprotein</keyword>
<keyword evidence="1" id="KW-1017">Isopeptide bond</keyword>
<dbReference type="Pfam" id="PF04438">
    <property type="entry name" value="zf-HIT"/>
    <property type="match status" value="1"/>
</dbReference>
<dbReference type="GO" id="GO:0005634">
    <property type="term" value="C:nucleus"/>
    <property type="evidence" value="ECO:0007669"/>
    <property type="project" value="TreeGrafter"/>
</dbReference>
<evidence type="ECO:0000256" key="3">
    <source>
        <dbReference type="ARBA" id="ARBA00022553"/>
    </source>
</evidence>
<sequence>MSEEWLLSQFCSICHINPPKYRCPRCSVRTCSLPCTRKHKTWSSCTGVRDPAAYLTRSQLETEASFDRDFNFITGIERRLERAERDAENRGIELEHEYMVKKTSENSHAGKKRKRVPNGDKQAPRLAKGELGFVRAAEEAGIKLVRAPAGLSRRKMNHSRVHPKHKCLNWSVEWIVPSTGQKIVRPCLETTSLKEAYDRVFPVPKSDVNNIPTDEQKPSTEDIDENTNSHRSVYFYLHRHRAATNNIVLVPLQPSATLRDVLRGRSVLEFPTIYVLNDDLRRQEGDTKPTDANVPTSTSTSTSTDKRKFVLEEFYLKDHPDEAESEIGDEEEEEEDYTSSEGSSSDASSDDADDDEDEDEDGHEYGSEPAAEVTGAEGPGSADQDETLANQA</sequence>
<name>A0A6V8H432_TALPI</name>
<dbReference type="PROSITE" id="PS51083">
    <property type="entry name" value="ZF_HIT"/>
    <property type="match status" value="1"/>
</dbReference>
<evidence type="ECO:0000256" key="4">
    <source>
        <dbReference type="ARBA" id="ARBA00022723"/>
    </source>
</evidence>
<evidence type="ECO:0000256" key="11">
    <source>
        <dbReference type="ARBA" id="ARBA00068630"/>
    </source>
</evidence>
<keyword evidence="7" id="KW-0832">Ubl conjugation</keyword>
<feature type="compositionally biased region" description="Acidic residues" evidence="14">
    <location>
        <begin position="323"/>
        <end position="338"/>
    </location>
</feature>
<evidence type="ECO:0000256" key="10">
    <source>
        <dbReference type="ARBA" id="ARBA00061949"/>
    </source>
</evidence>
<comment type="function">
    <text evidence="8">Required for box C/D snoRNAs accumulation involved in snoRNA processing, snoRNA transport to the nucleolus and ribosome biogenesis.</text>
</comment>
<feature type="domain" description="HIT-type" evidence="15">
    <location>
        <begin position="11"/>
        <end position="45"/>
    </location>
</feature>
<protein>
    <recommendedName>
        <fullName evidence="11">Box C/D snoRNA protein 1</fullName>
    </recommendedName>
    <alternativeName>
        <fullName evidence="12">Zinc finger HIT domain-containing protein 6</fullName>
    </alternativeName>
</protein>
<dbReference type="InterPro" id="IPR051639">
    <property type="entry name" value="BCD1"/>
</dbReference>
<evidence type="ECO:0000256" key="1">
    <source>
        <dbReference type="ARBA" id="ARBA00022499"/>
    </source>
</evidence>
<keyword evidence="17" id="KW-1185">Reference proteome</keyword>
<dbReference type="GO" id="GO:0070761">
    <property type="term" value="C:pre-snoRNP complex"/>
    <property type="evidence" value="ECO:0007669"/>
    <property type="project" value="TreeGrafter"/>
</dbReference>
<dbReference type="Proteomes" id="UP000053095">
    <property type="component" value="Unassembled WGS sequence"/>
</dbReference>
<dbReference type="GO" id="GO:0000463">
    <property type="term" value="P:maturation of LSU-rRNA from tricistronic rRNA transcript (SSU-rRNA, 5.8S rRNA, LSU-rRNA)"/>
    <property type="evidence" value="ECO:0007669"/>
    <property type="project" value="TreeGrafter"/>
</dbReference>
<evidence type="ECO:0000256" key="7">
    <source>
        <dbReference type="ARBA" id="ARBA00022843"/>
    </source>
</evidence>
<feature type="region of interest" description="Disordered" evidence="14">
    <location>
        <begin position="281"/>
        <end position="392"/>
    </location>
</feature>
<accession>A0A6V8H432</accession>
<dbReference type="FunFam" id="3.30.60.190:FF:000001">
    <property type="entry name" value="box C/D snoRNA protein 1"/>
    <property type="match status" value="1"/>
</dbReference>
<dbReference type="Pfam" id="PF25790">
    <property type="entry name" value="BCD1"/>
    <property type="match status" value="1"/>
</dbReference>
<dbReference type="PANTHER" id="PTHR13483">
    <property type="entry name" value="BOX C_D SNORNA PROTEIN 1-RELATED"/>
    <property type="match status" value="1"/>
</dbReference>
<evidence type="ECO:0000313" key="17">
    <source>
        <dbReference type="Proteomes" id="UP000053095"/>
    </source>
</evidence>
<dbReference type="CDD" id="cd23023">
    <property type="entry name" value="zf-HIT_BCD1"/>
    <property type="match status" value="1"/>
</dbReference>
<dbReference type="GO" id="GO:0000492">
    <property type="term" value="P:box C/D snoRNP assembly"/>
    <property type="evidence" value="ECO:0007669"/>
    <property type="project" value="TreeGrafter"/>
</dbReference>
<dbReference type="GO" id="GO:0048254">
    <property type="term" value="P:snoRNA localization"/>
    <property type="evidence" value="ECO:0007669"/>
    <property type="project" value="TreeGrafter"/>
</dbReference>
<evidence type="ECO:0000256" key="5">
    <source>
        <dbReference type="ARBA" id="ARBA00022771"/>
    </source>
</evidence>
<keyword evidence="5 13" id="KW-0863">Zinc-finger</keyword>
<dbReference type="EMBL" id="DF933811">
    <property type="protein sequence ID" value="GAM34875.1"/>
    <property type="molecule type" value="Genomic_DNA"/>
</dbReference>
<organism evidence="16 17">
    <name type="scientific">Talaromyces pinophilus</name>
    <name type="common">Penicillium pinophilum</name>
    <dbReference type="NCBI Taxonomy" id="128442"/>
    <lineage>
        <taxon>Eukaryota</taxon>
        <taxon>Fungi</taxon>
        <taxon>Dikarya</taxon>
        <taxon>Ascomycota</taxon>
        <taxon>Pezizomycotina</taxon>
        <taxon>Eurotiomycetes</taxon>
        <taxon>Eurotiomycetidae</taxon>
        <taxon>Eurotiales</taxon>
        <taxon>Trichocomaceae</taxon>
        <taxon>Talaromyces</taxon>
        <taxon>Talaromyces sect. Talaromyces</taxon>
    </lineage>
</organism>
<dbReference type="InterPro" id="IPR007529">
    <property type="entry name" value="Znf_HIT"/>
</dbReference>
<gene>
    <name evidence="16" type="ORF">TCE0_015r02748</name>
</gene>
<dbReference type="Gene3D" id="3.30.60.190">
    <property type="match status" value="1"/>
</dbReference>
<comment type="subunit">
    <text evidence="10">Interacts with FBL, SNU13, NOP58, NUFIP1, RUVBL1, RUVBL2 and TAF9. Interacts (via HIT-type zinc finger) with the RUVBL1/RUVBL2 complex in the presence of ADP.</text>
</comment>
<proteinExistence type="inferred from homology"/>
<evidence type="ECO:0000256" key="2">
    <source>
        <dbReference type="ARBA" id="ARBA00022517"/>
    </source>
</evidence>